<dbReference type="SUPFAM" id="SSF52047">
    <property type="entry name" value="RNI-like"/>
    <property type="match status" value="1"/>
</dbReference>
<organism evidence="7 8">
    <name type="scientific">Huso huso</name>
    <name type="common">Beluga</name>
    <name type="synonym">Acipenser huso</name>
    <dbReference type="NCBI Taxonomy" id="61971"/>
    <lineage>
        <taxon>Eukaryota</taxon>
        <taxon>Metazoa</taxon>
        <taxon>Chordata</taxon>
        <taxon>Craniata</taxon>
        <taxon>Vertebrata</taxon>
        <taxon>Euteleostomi</taxon>
        <taxon>Actinopterygii</taxon>
        <taxon>Chondrostei</taxon>
        <taxon>Acipenseriformes</taxon>
        <taxon>Acipenseridae</taxon>
        <taxon>Huso</taxon>
    </lineage>
</organism>
<evidence type="ECO:0000313" key="8">
    <source>
        <dbReference type="Proteomes" id="UP001369086"/>
    </source>
</evidence>
<dbReference type="PANTHER" id="PTHR10901">
    <property type="entry name" value="TROPOMODULIN"/>
    <property type="match status" value="1"/>
</dbReference>
<feature type="compositionally biased region" description="Pro residues" evidence="5">
    <location>
        <begin position="433"/>
        <end position="446"/>
    </location>
</feature>
<feature type="region of interest" description="Disordered" evidence="5">
    <location>
        <begin position="79"/>
        <end position="218"/>
    </location>
</feature>
<name>A0ABR0YD90_HUSHU</name>
<feature type="region of interest" description="Disordered" evidence="5">
    <location>
        <begin position="1"/>
        <end position="60"/>
    </location>
</feature>
<dbReference type="EMBL" id="JAHFZB010000035">
    <property type="protein sequence ID" value="KAK6470401.1"/>
    <property type="molecule type" value="Genomic_DNA"/>
</dbReference>
<gene>
    <name evidence="7" type="ORF">HHUSO_G30603</name>
</gene>
<dbReference type="InterPro" id="IPR003124">
    <property type="entry name" value="WH2_dom"/>
</dbReference>
<proteinExistence type="predicted"/>
<dbReference type="PROSITE" id="PS51082">
    <property type="entry name" value="WH2"/>
    <property type="match status" value="1"/>
</dbReference>
<evidence type="ECO:0000313" key="7">
    <source>
        <dbReference type="EMBL" id="KAK6470401.1"/>
    </source>
</evidence>
<dbReference type="Proteomes" id="UP001369086">
    <property type="component" value="Unassembled WGS sequence"/>
</dbReference>
<evidence type="ECO:0000259" key="6">
    <source>
        <dbReference type="PROSITE" id="PS51082"/>
    </source>
</evidence>
<dbReference type="Pfam" id="PF03250">
    <property type="entry name" value="Tropomodulin"/>
    <property type="match status" value="1"/>
</dbReference>
<evidence type="ECO:0000256" key="1">
    <source>
        <dbReference type="ARBA" id="ARBA00004204"/>
    </source>
</evidence>
<feature type="region of interest" description="Disordered" evidence="5">
    <location>
        <begin position="383"/>
        <end position="483"/>
    </location>
</feature>
<keyword evidence="3" id="KW-0963">Cytoplasm</keyword>
<sequence length="503" mass="56885">MSRCRRQVSEDPDIDNLLADLSPEEMKELEKELDVEDPDYKVPVGLRQRNQTDKHPSKCYNRGAMLDYCERETKKLIERELSVEQGEEEPDSRETKASEPEKQDPGKDNRKEDRLRRMGWSCEERSSQSNSKETQEKSEQAREKPEKKTGKEERTVTKEDKKDTDKEQKCMESESRDETSTKTSQSENCPAKDVTDSPVSKVKEEEEEDEEEAAPSIFDETLEKIQNNDPELTELNVNNSEVIKTDMLIRFSEALKTNTFVKVFALANTRADDHVAIAIGAMLRTNKTVKSLNLDSNHLTSKGISAVVRALQCNSTLTELRFHNQRHICGGKTEMEMAKILKENSTLLKLGYHFELAGPRMTMTNILSRNMDKQRQKRLLEQKLAQGDGEKKSSLEVPKVEGFNKSSPRPSPQCSPRSSPWSSPKVTPKRAGGPPPPPPPPPPAPPLNGENPRNSLSPVSERKLEGCSSPPAQEKNKRDQLLASIRCSNKKGLRKVEVPKLLR</sequence>
<dbReference type="Gene3D" id="3.80.10.10">
    <property type="entry name" value="Ribonuclease Inhibitor"/>
    <property type="match status" value="1"/>
</dbReference>
<keyword evidence="4" id="KW-0206">Cytoskeleton</keyword>
<comment type="caution">
    <text evidence="7">The sequence shown here is derived from an EMBL/GenBank/DDBJ whole genome shotgun (WGS) entry which is preliminary data.</text>
</comment>
<protein>
    <submittedName>
        <fullName evidence="7">Leiomodin-1</fullName>
    </submittedName>
</protein>
<feature type="compositionally biased region" description="Basic and acidic residues" evidence="5">
    <location>
        <begin position="133"/>
        <end position="180"/>
    </location>
</feature>
<evidence type="ECO:0000256" key="5">
    <source>
        <dbReference type="SAM" id="MobiDB-lite"/>
    </source>
</evidence>
<feature type="compositionally biased region" description="Low complexity" evidence="5">
    <location>
        <begin position="406"/>
        <end position="424"/>
    </location>
</feature>
<evidence type="ECO:0000256" key="3">
    <source>
        <dbReference type="ARBA" id="ARBA00022490"/>
    </source>
</evidence>
<accession>A0ABR0YD90</accession>
<keyword evidence="8" id="KW-1185">Reference proteome</keyword>
<dbReference type="InterPro" id="IPR004934">
    <property type="entry name" value="TMOD"/>
</dbReference>
<dbReference type="PANTHER" id="PTHR10901:SF5">
    <property type="entry name" value="LEIOMODIN-1"/>
    <property type="match status" value="1"/>
</dbReference>
<comment type="subcellular location">
    <subcellularLocation>
        <location evidence="2">Cytoplasm</location>
        <location evidence="2">Cytoskeleton</location>
    </subcellularLocation>
    <subcellularLocation>
        <location evidence="1">Cytoplasm</location>
        <location evidence="1">Myofibril</location>
        <location evidence="1">Sarcomere</location>
    </subcellularLocation>
</comment>
<feature type="domain" description="WH2" evidence="6">
    <location>
        <begin position="477"/>
        <end position="496"/>
    </location>
</feature>
<feature type="compositionally biased region" description="Basic and acidic residues" evidence="5">
    <location>
        <begin position="92"/>
        <end position="126"/>
    </location>
</feature>
<evidence type="ECO:0000256" key="4">
    <source>
        <dbReference type="ARBA" id="ARBA00023212"/>
    </source>
</evidence>
<reference evidence="7 8" key="1">
    <citation type="submission" date="2021-05" db="EMBL/GenBank/DDBJ databases">
        <authorList>
            <person name="Zahm M."/>
            <person name="Klopp C."/>
            <person name="Cabau C."/>
            <person name="Kuhl H."/>
            <person name="Suciu R."/>
            <person name="Ciorpac M."/>
            <person name="Holostenco D."/>
            <person name="Gessner J."/>
            <person name="Wuertz S."/>
            <person name="Hohne C."/>
            <person name="Stock M."/>
            <person name="Gislard M."/>
            <person name="Lluch J."/>
            <person name="Milhes M."/>
            <person name="Lampietro C."/>
            <person name="Lopez Roques C."/>
            <person name="Donnadieu C."/>
            <person name="Du K."/>
            <person name="Schartl M."/>
            <person name="Guiguen Y."/>
        </authorList>
    </citation>
    <scope>NUCLEOTIDE SEQUENCE [LARGE SCALE GENOMIC DNA]</scope>
    <source>
        <strain evidence="7">Hh-F2</strain>
        <tissue evidence="7">Blood</tissue>
    </source>
</reference>
<dbReference type="InterPro" id="IPR032675">
    <property type="entry name" value="LRR_dom_sf"/>
</dbReference>
<evidence type="ECO:0000256" key="2">
    <source>
        <dbReference type="ARBA" id="ARBA00004245"/>
    </source>
</evidence>